<dbReference type="Proteomes" id="UP001430953">
    <property type="component" value="Unassembled WGS sequence"/>
</dbReference>
<gene>
    <name evidence="1" type="ORF">PUN28_010580</name>
</gene>
<name>A0AAW2FI26_9HYME</name>
<organism evidence="1 2">
    <name type="scientific">Cardiocondyla obscurior</name>
    <dbReference type="NCBI Taxonomy" id="286306"/>
    <lineage>
        <taxon>Eukaryota</taxon>
        <taxon>Metazoa</taxon>
        <taxon>Ecdysozoa</taxon>
        <taxon>Arthropoda</taxon>
        <taxon>Hexapoda</taxon>
        <taxon>Insecta</taxon>
        <taxon>Pterygota</taxon>
        <taxon>Neoptera</taxon>
        <taxon>Endopterygota</taxon>
        <taxon>Hymenoptera</taxon>
        <taxon>Apocrita</taxon>
        <taxon>Aculeata</taxon>
        <taxon>Formicoidea</taxon>
        <taxon>Formicidae</taxon>
        <taxon>Myrmicinae</taxon>
        <taxon>Cardiocondyla</taxon>
    </lineage>
</organism>
<evidence type="ECO:0000313" key="2">
    <source>
        <dbReference type="Proteomes" id="UP001430953"/>
    </source>
</evidence>
<accession>A0AAW2FI26</accession>
<proteinExistence type="predicted"/>
<keyword evidence="2" id="KW-1185">Reference proteome</keyword>
<comment type="caution">
    <text evidence="1">The sequence shown here is derived from an EMBL/GenBank/DDBJ whole genome shotgun (WGS) entry which is preliminary data.</text>
</comment>
<sequence length="169" mass="19399">MSLRLRGGELRKSFPREFVTPVAETAIHSCSASRNSFREYNTKRILRDSAENQNSFANYGRFPRRKCTGRTQRCRRSRNQREASRVRYHSFPPFSSTAAEGEGSGVRPASLTLHEIAREQDREFVSGGRSYHKRLCYATPNLFHLDTSHVPVRKWMAFISQSKVIAISS</sequence>
<protein>
    <submittedName>
        <fullName evidence="1">Uncharacterized protein</fullName>
    </submittedName>
</protein>
<reference evidence="1 2" key="1">
    <citation type="submission" date="2023-03" db="EMBL/GenBank/DDBJ databases">
        <title>High recombination rates correlate with genetic variation in Cardiocondyla obscurior ants.</title>
        <authorList>
            <person name="Errbii M."/>
        </authorList>
    </citation>
    <scope>NUCLEOTIDE SEQUENCE [LARGE SCALE GENOMIC DNA]</scope>
    <source>
        <strain evidence="1">Alpha-2009</strain>
        <tissue evidence="1">Whole body</tissue>
    </source>
</reference>
<evidence type="ECO:0000313" key="1">
    <source>
        <dbReference type="EMBL" id="KAL0115097.1"/>
    </source>
</evidence>
<dbReference type="AlphaFoldDB" id="A0AAW2FI26"/>
<dbReference type="EMBL" id="JADYXP020000010">
    <property type="protein sequence ID" value="KAL0115097.1"/>
    <property type="molecule type" value="Genomic_DNA"/>
</dbReference>